<accession>A0ABM1J674</accession>
<sequence length="133" mass="15733">MKDIMEQFIQKNVVESTTNSPWFTLLLNYPEGFSNQTIWQLPRKYLKRNENSNSDNLMKQQDKNETSNNEKLSIEDEAKMIKTCAEQIDEMLLFIQNALGEFRKYLNEWCRNHHLMVKIKAESSDTINISPQN</sequence>
<organism evidence="2 3">
    <name type="scientific">Polistes dominula</name>
    <name type="common">European paper wasp</name>
    <name type="synonym">Vespa dominula</name>
    <dbReference type="NCBI Taxonomy" id="743375"/>
    <lineage>
        <taxon>Eukaryota</taxon>
        <taxon>Metazoa</taxon>
        <taxon>Ecdysozoa</taxon>
        <taxon>Arthropoda</taxon>
        <taxon>Hexapoda</taxon>
        <taxon>Insecta</taxon>
        <taxon>Pterygota</taxon>
        <taxon>Neoptera</taxon>
        <taxon>Endopterygota</taxon>
        <taxon>Hymenoptera</taxon>
        <taxon>Apocrita</taxon>
        <taxon>Aculeata</taxon>
        <taxon>Vespoidea</taxon>
        <taxon>Vespidae</taxon>
        <taxon>Polistinae</taxon>
        <taxon>Polistini</taxon>
        <taxon>Polistes</taxon>
    </lineage>
</organism>
<keyword evidence="2" id="KW-1185">Reference proteome</keyword>
<protein>
    <submittedName>
        <fullName evidence="3">Uncharacterized protein LOC107072492</fullName>
    </submittedName>
</protein>
<name>A0ABM1J674_POLDO</name>
<dbReference type="Proteomes" id="UP000694924">
    <property type="component" value="Unplaced"/>
</dbReference>
<evidence type="ECO:0000256" key="1">
    <source>
        <dbReference type="SAM" id="MobiDB-lite"/>
    </source>
</evidence>
<feature type="region of interest" description="Disordered" evidence="1">
    <location>
        <begin position="50"/>
        <end position="71"/>
    </location>
</feature>
<gene>
    <name evidence="3" type="primary">LOC107072492</name>
</gene>
<dbReference type="GeneID" id="107072492"/>
<dbReference type="RefSeq" id="XP_015187962.1">
    <property type="nucleotide sequence ID" value="XM_015332476.1"/>
</dbReference>
<proteinExistence type="predicted"/>
<reference evidence="3" key="1">
    <citation type="submission" date="2025-08" db="UniProtKB">
        <authorList>
            <consortium name="RefSeq"/>
        </authorList>
    </citation>
    <scope>IDENTIFICATION</scope>
    <source>
        <tissue evidence="3">Whole body</tissue>
    </source>
</reference>
<evidence type="ECO:0000313" key="2">
    <source>
        <dbReference type="Proteomes" id="UP000694924"/>
    </source>
</evidence>
<evidence type="ECO:0000313" key="3">
    <source>
        <dbReference type="RefSeq" id="XP_015187962.1"/>
    </source>
</evidence>